<dbReference type="FunFam" id="3.40.50.720:FF:000147">
    <property type="entry name" value="Reticulon-4-interacting protein 1 homolog, mitochondrial"/>
    <property type="match status" value="1"/>
</dbReference>
<reference evidence="7" key="2">
    <citation type="submission" date="2022-10" db="EMBL/GenBank/DDBJ databases">
        <authorList>
            <consortium name="ENA_rothamsted_submissions"/>
            <consortium name="culmorum"/>
            <person name="King R."/>
        </authorList>
    </citation>
    <scope>NUCLEOTIDE SEQUENCE</scope>
</reference>
<dbReference type="InterPro" id="IPR036291">
    <property type="entry name" value="NAD(P)-bd_dom_sf"/>
</dbReference>
<sequence>MNVVRRYFSHVHGMKDQLKIKSWQIHEYGGIDMLQLGSARRPIVNNPRGVLVRVTAASVNPIDVLMIGGYGHTLFQIQRCSQMELPLTVGRDFAGVVVAKGQNVGSNLQIGDEVYGFIPLHKQGSFAEMVLADACHVLPKPKHLTTTESASLVYSAMTAWSALFIFGNLLFKVKEGLRVLVLGASGGVGNAAVQLLKSQNCVVLGTCSTDAVPFVYDLGADCVFDYKDPDYENDVASESKYHIILDCAKMGYQNIPKSWKYDSYITLNSPLLTNTDNYGLLAGLVHSANDLLGANLNRLKDSSSVRWGFFVPSRNGFEFINDLILKEKIRPVVQKVFKYNELPEAVKTVSAGHMRGKIVVDFNEFCE</sequence>
<dbReference type="Pfam" id="PF13602">
    <property type="entry name" value="ADH_zinc_N_2"/>
    <property type="match status" value="1"/>
</dbReference>
<evidence type="ECO:0000256" key="2">
    <source>
        <dbReference type="ARBA" id="ARBA00010371"/>
    </source>
</evidence>
<dbReference type="InterPro" id="IPR037397">
    <property type="entry name" value="RTN4IP1"/>
</dbReference>
<dbReference type="PANTHER" id="PTHR11695:SF294">
    <property type="entry name" value="RETICULON-4-INTERACTING PROTEIN 1, MITOCHONDRIAL"/>
    <property type="match status" value="1"/>
</dbReference>
<evidence type="ECO:0000313" key="7">
    <source>
        <dbReference type="EMBL" id="CAH1116802.1"/>
    </source>
</evidence>
<proteinExistence type="inferred from homology"/>
<dbReference type="SUPFAM" id="SSF50129">
    <property type="entry name" value="GroES-like"/>
    <property type="match status" value="1"/>
</dbReference>
<evidence type="ECO:0000256" key="5">
    <source>
        <dbReference type="ARBA" id="ARBA00023128"/>
    </source>
</evidence>
<accession>A0A9P0DD81</accession>
<dbReference type="InterPro" id="IPR013154">
    <property type="entry name" value="ADH-like_N"/>
</dbReference>
<dbReference type="InterPro" id="IPR020843">
    <property type="entry name" value="ER"/>
</dbReference>
<dbReference type="Proteomes" id="UP001153737">
    <property type="component" value="Chromosome 1"/>
</dbReference>
<keyword evidence="4" id="KW-0560">Oxidoreductase</keyword>
<protein>
    <recommendedName>
        <fullName evidence="6">Enoyl reductase (ER) domain-containing protein</fullName>
    </recommendedName>
</protein>
<evidence type="ECO:0000256" key="4">
    <source>
        <dbReference type="ARBA" id="ARBA00023002"/>
    </source>
</evidence>
<dbReference type="Gene3D" id="3.40.50.720">
    <property type="entry name" value="NAD(P)-binding Rossmann-like Domain"/>
    <property type="match status" value="1"/>
</dbReference>
<name>A0A9P0DD81_PHACE</name>
<comment type="similarity">
    <text evidence="2">Belongs to the zinc-containing alcohol dehydrogenase family. Quinone oxidoreductase subfamily.</text>
</comment>
<gene>
    <name evidence="7" type="ORF">PHAECO_LOCUS1344</name>
</gene>
<dbReference type="InterPro" id="IPR011032">
    <property type="entry name" value="GroES-like_sf"/>
</dbReference>
<dbReference type="SUPFAM" id="SSF51735">
    <property type="entry name" value="NAD(P)-binding Rossmann-fold domains"/>
    <property type="match status" value="1"/>
</dbReference>
<comment type="subcellular location">
    <subcellularLocation>
        <location evidence="1">Mitochondrion</location>
    </subcellularLocation>
</comment>
<dbReference type="EMBL" id="OU896707">
    <property type="protein sequence ID" value="CAH1116802.1"/>
    <property type="molecule type" value="Genomic_DNA"/>
</dbReference>
<reference evidence="7" key="1">
    <citation type="submission" date="2022-01" db="EMBL/GenBank/DDBJ databases">
        <authorList>
            <person name="King R."/>
        </authorList>
    </citation>
    <scope>NUCLEOTIDE SEQUENCE</scope>
</reference>
<dbReference type="OrthoDB" id="48317at2759"/>
<evidence type="ECO:0000259" key="6">
    <source>
        <dbReference type="SMART" id="SM00829"/>
    </source>
</evidence>
<dbReference type="GO" id="GO:0016491">
    <property type="term" value="F:oxidoreductase activity"/>
    <property type="evidence" value="ECO:0007669"/>
    <property type="project" value="UniProtKB-KW"/>
</dbReference>
<dbReference type="SMART" id="SM00829">
    <property type="entry name" value="PKS_ER"/>
    <property type="match status" value="1"/>
</dbReference>
<organism evidence="7 8">
    <name type="scientific">Phaedon cochleariae</name>
    <name type="common">Mustard beetle</name>
    <dbReference type="NCBI Taxonomy" id="80249"/>
    <lineage>
        <taxon>Eukaryota</taxon>
        <taxon>Metazoa</taxon>
        <taxon>Ecdysozoa</taxon>
        <taxon>Arthropoda</taxon>
        <taxon>Hexapoda</taxon>
        <taxon>Insecta</taxon>
        <taxon>Pterygota</taxon>
        <taxon>Neoptera</taxon>
        <taxon>Endopterygota</taxon>
        <taxon>Coleoptera</taxon>
        <taxon>Polyphaga</taxon>
        <taxon>Cucujiformia</taxon>
        <taxon>Chrysomeloidea</taxon>
        <taxon>Chrysomelidae</taxon>
        <taxon>Chrysomelinae</taxon>
        <taxon>Chrysomelini</taxon>
        <taxon>Phaedon</taxon>
    </lineage>
</organism>
<evidence type="ECO:0000256" key="1">
    <source>
        <dbReference type="ARBA" id="ARBA00004173"/>
    </source>
</evidence>
<keyword evidence="8" id="KW-1185">Reference proteome</keyword>
<dbReference type="Pfam" id="PF08240">
    <property type="entry name" value="ADH_N"/>
    <property type="match status" value="1"/>
</dbReference>
<dbReference type="AlphaFoldDB" id="A0A9P0DD81"/>
<dbReference type="CDD" id="cd08248">
    <property type="entry name" value="RTN4I1"/>
    <property type="match status" value="1"/>
</dbReference>
<dbReference type="Gene3D" id="3.90.180.10">
    <property type="entry name" value="Medium-chain alcohol dehydrogenases, catalytic domain"/>
    <property type="match status" value="1"/>
</dbReference>
<evidence type="ECO:0000313" key="8">
    <source>
        <dbReference type="Proteomes" id="UP001153737"/>
    </source>
</evidence>
<feature type="domain" description="Enoyl reductase (ER)" evidence="6">
    <location>
        <begin position="29"/>
        <end position="360"/>
    </location>
</feature>
<evidence type="ECO:0000256" key="3">
    <source>
        <dbReference type="ARBA" id="ARBA00022946"/>
    </source>
</evidence>
<dbReference type="InterPro" id="IPR050700">
    <property type="entry name" value="YIM1/Zinc_Alcohol_DH_Fams"/>
</dbReference>
<dbReference type="PANTHER" id="PTHR11695">
    <property type="entry name" value="ALCOHOL DEHYDROGENASE RELATED"/>
    <property type="match status" value="1"/>
</dbReference>
<keyword evidence="5" id="KW-0496">Mitochondrion</keyword>
<dbReference type="GO" id="GO:0005739">
    <property type="term" value="C:mitochondrion"/>
    <property type="evidence" value="ECO:0007669"/>
    <property type="project" value="UniProtKB-SubCell"/>
</dbReference>
<keyword evidence="3" id="KW-0809">Transit peptide</keyword>